<organism evidence="4">
    <name type="scientific">Oryza punctata</name>
    <name type="common">Red rice</name>
    <dbReference type="NCBI Taxonomy" id="4537"/>
    <lineage>
        <taxon>Eukaryota</taxon>
        <taxon>Viridiplantae</taxon>
        <taxon>Streptophyta</taxon>
        <taxon>Embryophyta</taxon>
        <taxon>Tracheophyta</taxon>
        <taxon>Spermatophyta</taxon>
        <taxon>Magnoliopsida</taxon>
        <taxon>Liliopsida</taxon>
        <taxon>Poales</taxon>
        <taxon>Poaceae</taxon>
        <taxon>BOP clade</taxon>
        <taxon>Oryzoideae</taxon>
        <taxon>Oryzeae</taxon>
        <taxon>Oryzinae</taxon>
        <taxon>Oryza</taxon>
    </lineage>
</organism>
<feature type="compositionally biased region" description="Low complexity" evidence="2">
    <location>
        <begin position="49"/>
        <end position="61"/>
    </location>
</feature>
<dbReference type="EnsemblPlants" id="OPUNC04G17590.2">
    <property type="protein sequence ID" value="OPUNC04G17590.2"/>
    <property type="gene ID" value="OPUNC04G17590"/>
</dbReference>
<keyword evidence="5" id="KW-1185">Reference proteome</keyword>
<proteinExistence type="predicted"/>
<feature type="domain" description="EF-hand" evidence="3">
    <location>
        <begin position="252"/>
        <end position="283"/>
    </location>
</feature>
<sequence length="288" mass="31686">MAGEEIGASEEHGCAAGGEPMNDYERERLARIRENEARLQALGIRRLAASPLLHSAAPSAAVKGKRKSRAADADEEYIPSDGGEDDSEEEEGSSSTSDQYGEEEEDAKSSSRSRKKGKKKVLNSGKSSIVMPRKENAQLTDSVDDDAALQQAIALSLAESLENSVPPMSGETPSSGMKASGSTPCKKNYTAPILDSAKTMRIKKQGKSRIQLTEDDVVAFFFSFDEVGKGYITQWDLERMATVHDFIWTDYEISKMIHCFDSDRDGKINLEDFRTIVSRCNMLQEPEK</sequence>
<feature type="compositionally biased region" description="Basic residues" evidence="2">
    <location>
        <begin position="111"/>
        <end position="121"/>
    </location>
</feature>
<evidence type="ECO:0000313" key="5">
    <source>
        <dbReference type="Proteomes" id="UP000026962"/>
    </source>
</evidence>
<evidence type="ECO:0000256" key="2">
    <source>
        <dbReference type="SAM" id="MobiDB-lite"/>
    </source>
</evidence>
<dbReference type="Proteomes" id="UP000026962">
    <property type="component" value="Chromosome 4"/>
</dbReference>
<accession>A0A0E0KT85</accession>
<name>A0A0E0KT85_ORYPU</name>
<dbReference type="Gramene" id="OPUNC04G17590.2">
    <property type="protein sequence ID" value="OPUNC04G17590.2"/>
    <property type="gene ID" value="OPUNC04G17590"/>
</dbReference>
<dbReference type="InterPro" id="IPR018247">
    <property type="entry name" value="EF_Hand_1_Ca_BS"/>
</dbReference>
<protein>
    <recommendedName>
        <fullName evidence="3">EF-hand domain-containing protein</fullName>
    </recommendedName>
</protein>
<dbReference type="OMA" id="VRCNMIK"/>
<evidence type="ECO:0000259" key="3">
    <source>
        <dbReference type="PROSITE" id="PS50222"/>
    </source>
</evidence>
<evidence type="ECO:0000256" key="1">
    <source>
        <dbReference type="ARBA" id="ARBA00022837"/>
    </source>
</evidence>
<dbReference type="PROSITE" id="PS00018">
    <property type="entry name" value="EF_HAND_1"/>
    <property type="match status" value="1"/>
</dbReference>
<dbReference type="InterPro" id="IPR002048">
    <property type="entry name" value="EF_hand_dom"/>
</dbReference>
<dbReference type="Gene3D" id="1.10.238.10">
    <property type="entry name" value="EF-hand"/>
    <property type="match status" value="1"/>
</dbReference>
<dbReference type="AlphaFoldDB" id="A0A0E0KT85"/>
<feature type="compositionally biased region" description="Acidic residues" evidence="2">
    <location>
        <begin position="73"/>
        <end position="92"/>
    </location>
</feature>
<dbReference type="EnsemblPlants" id="OPUNC04G17590.1">
    <property type="protein sequence ID" value="OPUNC04G17590.1"/>
    <property type="gene ID" value="OPUNC04G17590"/>
</dbReference>
<dbReference type="HOGENOM" id="CLU_1009754_0_0_1"/>
<evidence type="ECO:0000313" key="4">
    <source>
        <dbReference type="EnsemblPlants" id="OPUNC04G17590.2"/>
    </source>
</evidence>
<dbReference type="SUPFAM" id="SSF47473">
    <property type="entry name" value="EF-hand"/>
    <property type="match status" value="1"/>
</dbReference>
<dbReference type="Gramene" id="OPUNC04G17590.1">
    <property type="protein sequence ID" value="OPUNC04G17590.1"/>
    <property type="gene ID" value="OPUNC04G17590"/>
</dbReference>
<dbReference type="InterPro" id="IPR011992">
    <property type="entry name" value="EF-hand-dom_pair"/>
</dbReference>
<dbReference type="eggNOG" id="ENOG502QW60">
    <property type="taxonomic scope" value="Eukaryota"/>
</dbReference>
<keyword evidence="1" id="KW-0106">Calcium</keyword>
<dbReference type="PROSITE" id="PS50222">
    <property type="entry name" value="EF_HAND_2"/>
    <property type="match status" value="1"/>
</dbReference>
<dbReference type="GO" id="GO:0005509">
    <property type="term" value="F:calcium ion binding"/>
    <property type="evidence" value="ECO:0007669"/>
    <property type="project" value="InterPro"/>
</dbReference>
<feature type="compositionally biased region" description="Polar residues" evidence="2">
    <location>
        <begin position="171"/>
        <end position="184"/>
    </location>
</feature>
<reference evidence="4" key="1">
    <citation type="submission" date="2015-04" db="UniProtKB">
        <authorList>
            <consortium name="EnsemblPlants"/>
        </authorList>
    </citation>
    <scope>IDENTIFICATION</scope>
</reference>
<dbReference type="Pfam" id="PF13499">
    <property type="entry name" value="EF-hand_7"/>
    <property type="match status" value="1"/>
</dbReference>
<dbReference type="CDD" id="cd00051">
    <property type="entry name" value="EFh"/>
    <property type="match status" value="1"/>
</dbReference>
<reference evidence="4" key="2">
    <citation type="submission" date="2018-05" db="EMBL/GenBank/DDBJ databases">
        <title>OpunRS2 (Oryza punctata Reference Sequence Version 2).</title>
        <authorList>
            <person name="Zhang J."/>
            <person name="Kudrna D."/>
            <person name="Lee S."/>
            <person name="Talag J."/>
            <person name="Welchert J."/>
            <person name="Wing R.A."/>
        </authorList>
    </citation>
    <scope>NUCLEOTIDE SEQUENCE [LARGE SCALE GENOMIC DNA]</scope>
</reference>
<feature type="region of interest" description="Disordered" evidence="2">
    <location>
        <begin position="163"/>
        <end position="184"/>
    </location>
</feature>
<feature type="region of interest" description="Disordered" evidence="2">
    <location>
        <begin position="1"/>
        <end position="21"/>
    </location>
</feature>
<dbReference type="SMART" id="SM00054">
    <property type="entry name" value="EFh"/>
    <property type="match status" value="1"/>
</dbReference>
<dbReference type="STRING" id="4537.A0A0E0KT85"/>
<feature type="region of interest" description="Disordered" evidence="2">
    <location>
        <begin position="49"/>
        <end position="142"/>
    </location>
</feature>